<dbReference type="EMBL" id="GADI01008336">
    <property type="protein sequence ID" value="JAA65472.1"/>
    <property type="molecule type" value="mRNA"/>
</dbReference>
<evidence type="ECO:0000313" key="2">
    <source>
        <dbReference type="EMBL" id="JAA65472.1"/>
    </source>
</evidence>
<protein>
    <submittedName>
        <fullName evidence="2">Uncharacterized protein</fullName>
    </submittedName>
</protein>
<reference evidence="2" key="1">
    <citation type="submission" date="2012-12" db="EMBL/GenBank/DDBJ databases">
        <title>Identification and characterization of a phenylalanine ammonia-lyase gene family in Isatis indigotica Fort.</title>
        <authorList>
            <person name="Liu Q."/>
            <person name="Chen J."/>
            <person name="Zhou X."/>
            <person name="Di P."/>
            <person name="Xiao Y."/>
            <person name="Xuan H."/>
            <person name="Zhang L."/>
            <person name="Chen W."/>
        </authorList>
    </citation>
    <scope>NUCLEOTIDE SEQUENCE</scope>
    <source>
        <tissue evidence="2">Salivary gland</tissue>
    </source>
</reference>
<organism evidence="2">
    <name type="scientific">Ixodes ricinus</name>
    <name type="common">Common tick</name>
    <name type="synonym">Acarus ricinus</name>
    <dbReference type="NCBI Taxonomy" id="34613"/>
    <lineage>
        <taxon>Eukaryota</taxon>
        <taxon>Metazoa</taxon>
        <taxon>Ecdysozoa</taxon>
        <taxon>Arthropoda</taxon>
        <taxon>Chelicerata</taxon>
        <taxon>Arachnida</taxon>
        <taxon>Acari</taxon>
        <taxon>Parasitiformes</taxon>
        <taxon>Ixodida</taxon>
        <taxon>Ixodoidea</taxon>
        <taxon>Ixodidae</taxon>
        <taxon>Ixodinae</taxon>
        <taxon>Ixodes</taxon>
    </lineage>
</organism>
<sequence>MTRTSSAPRGTEATPFWHRARSAASSTSAHGALLGRLPSPTCVRRYLASPGRRTGLLMMRPSAGFVELLKQCAESGQSTVAPPSSSRRRPTCTTSTGSYRSACTSIVGKMMKNRGFRDLLQGGNGVRQFDRYLVQRRQFAKRRFQSGKCDVEAFVVRVGIVVLFTISRKLIRVWLRAHSSLV</sequence>
<proteinExistence type="evidence at transcript level"/>
<evidence type="ECO:0000256" key="1">
    <source>
        <dbReference type="SAM" id="MobiDB-lite"/>
    </source>
</evidence>
<dbReference type="AlphaFoldDB" id="A0A0K8R308"/>
<feature type="region of interest" description="Disordered" evidence="1">
    <location>
        <begin position="1"/>
        <end position="22"/>
    </location>
</feature>
<accession>A0A0K8R308</accession>
<name>A0A0K8R308_IXORI</name>